<feature type="domain" description="HTH merR-type" evidence="2">
    <location>
        <begin position="11"/>
        <end position="59"/>
    </location>
</feature>
<dbReference type="SMART" id="SM00422">
    <property type="entry name" value="HTH_MERR"/>
    <property type="match status" value="2"/>
</dbReference>
<dbReference type="Pfam" id="PF13411">
    <property type="entry name" value="MerR_1"/>
    <property type="match status" value="2"/>
</dbReference>
<dbReference type="PANTHER" id="PTHR30204">
    <property type="entry name" value="REDOX-CYCLING DRUG-SENSING TRANSCRIPTIONAL ACTIVATOR SOXR"/>
    <property type="match status" value="1"/>
</dbReference>
<dbReference type="Proteomes" id="UP001214553">
    <property type="component" value="Chromosome"/>
</dbReference>
<accession>A0ABY8BXG2</accession>
<dbReference type="InterPro" id="IPR000551">
    <property type="entry name" value="MerR-type_HTH_dom"/>
</dbReference>
<organism evidence="3 4">
    <name type="scientific">Microbacterium horticulturae</name>
    <dbReference type="NCBI Taxonomy" id="3028316"/>
    <lineage>
        <taxon>Bacteria</taxon>
        <taxon>Bacillati</taxon>
        <taxon>Actinomycetota</taxon>
        <taxon>Actinomycetes</taxon>
        <taxon>Micrococcales</taxon>
        <taxon>Microbacteriaceae</taxon>
        <taxon>Microbacterium</taxon>
    </lineage>
</organism>
<sequence>MEGASETGRDGYTTSRLAAASGYSLQQVRDLERLGVIPPAVRRPNGYRSFGAVHLAALRAYRQLAVAVNPVNARAVMGEARRLPYDEAIARLVALHVELARARNDSLAALHALESIVEEDRTSAAPSSADAMSITELAAALGVRSSTLRFWETQGLITPDRPTRSGARSYPVAAVRDARIVTALRAGGYRIPAVQAILTSVHSVSADDARHALQDRLHAIAIRSEALLRAGTAIADLISYENDAIVDDRLTDGAESDRAALS</sequence>
<reference evidence="3 4" key="1">
    <citation type="submission" date="2023-03" db="EMBL/GenBank/DDBJ databases">
        <title>Genome sequence of Microbacterium sp. KACC 23027.</title>
        <authorList>
            <person name="Kim S."/>
            <person name="Heo J."/>
            <person name="Kwon S.-W."/>
        </authorList>
    </citation>
    <scope>NUCLEOTIDE SEQUENCE [LARGE SCALE GENOMIC DNA]</scope>
    <source>
        <strain evidence="3 4">KACC 23027</strain>
    </source>
</reference>
<protein>
    <submittedName>
        <fullName evidence="3">MerR family transcriptional regulator</fullName>
    </submittedName>
</protein>
<dbReference type="PROSITE" id="PS50937">
    <property type="entry name" value="HTH_MERR_2"/>
    <property type="match status" value="2"/>
</dbReference>
<evidence type="ECO:0000313" key="4">
    <source>
        <dbReference type="Proteomes" id="UP001214553"/>
    </source>
</evidence>
<dbReference type="PANTHER" id="PTHR30204:SF93">
    <property type="entry name" value="HTH MERR-TYPE DOMAIN-CONTAINING PROTEIN"/>
    <property type="match status" value="1"/>
</dbReference>
<dbReference type="InterPro" id="IPR047057">
    <property type="entry name" value="MerR_fam"/>
</dbReference>
<dbReference type="InterPro" id="IPR009061">
    <property type="entry name" value="DNA-bd_dom_put_sf"/>
</dbReference>
<dbReference type="Gene3D" id="1.10.1660.10">
    <property type="match status" value="2"/>
</dbReference>
<name>A0ABY8BXG2_9MICO</name>
<dbReference type="SUPFAM" id="SSF46955">
    <property type="entry name" value="Putative DNA-binding domain"/>
    <property type="match status" value="2"/>
</dbReference>
<evidence type="ECO:0000256" key="1">
    <source>
        <dbReference type="ARBA" id="ARBA00023125"/>
    </source>
</evidence>
<keyword evidence="4" id="KW-1185">Reference proteome</keyword>
<dbReference type="RefSeq" id="WP_275278185.1">
    <property type="nucleotide sequence ID" value="NZ_CP119108.1"/>
</dbReference>
<gene>
    <name evidence="3" type="ORF">PU630_16700</name>
</gene>
<feature type="domain" description="HTH merR-type" evidence="2">
    <location>
        <begin position="131"/>
        <end position="200"/>
    </location>
</feature>
<keyword evidence="1" id="KW-0238">DNA-binding</keyword>
<evidence type="ECO:0000313" key="3">
    <source>
        <dbReference type="EMBL" id="WEG08858.1"/>
    </source>
</evidence>
<evidence type="ECO:0000259" key="2">
    <source>
        <dbReference type="PROSITE" id="PS50937"/>
    </source>
</evidence>
<dbReference type="EMBL" id="CP119108">
    <property type="protein sequence ID" value="WEG08858.1"/>
    <property type="molecule type" value="Genomic_DNA"/>
</dbReference>
<proteinExistence type="predicted"/>